<dbReference type="Proteomes" id="UP000188268">
    <property type="component" value="Unassembled WGS sequence"/>
</dbReference>
<gene>
    <name evidence="1" type="ORF">CCACVL1_07512</name>
</gene>
<organism evidence="1 2">
    <name type="scientific">Corchorus capsularis</name>
    <name type="common">Jute</name>
    <dbReference type="NCBI Taxonomy" id="210143"/>
    <lineage>
        <taxon>Eukaryota</taxon>
        <taxon>Viridiplantae</taxon>
        <taxon>Streptophyta</taxon>
        <taxon>Embryophyta</taxon>
        <taxon>Tracheophyta</taxon>
        <taxon>Spermatophyta</taxon>
        <taxon>Magnoliopsida</taxon>
        <taxon>eudicotyledons</taxon>
        <taxon>Gunneridae</taxon>
        <taxon>Pentapetalae</taxon>
        <taxon>rosids</taxon>
        <taxon>malvids</taxon>
        <taxon>Malvales</taxon>
        <taxon>Malvaceae</taxon>
        <taxon>Grewioideae</taxon>
        <taxon>Apeibeae</taxon>
        <taxon>Corchorus</taxon>
    </lineage>
</organism>
<accession>A0A1R3J5K6</accession>
<dbReference type="Gramene" id="OMO90094">
    <property type="protein sequence ID" value="OMO90094"/>
    <property type="gene ID" value="CCACVL1_07512"/>
</dbReference>
<evidence type="ECO:0000313" key="2">
    <source>
        <dbReference type="Proteomes" id="UP000188268"/>
    </source>
</evidence>
<dbReference type="AlphaFoldDB" id="A0A1R3J5K6"/>
<sequence>MGCKVVVGAPPCLFFSRSFIRHNWYIARISSLKSISLSRVAVKETKQQPIEWNGQLNDFDSTFQLEVPAIMPAVGKMLMDFISGTIRQSLQEQGR</sequence>
<comment type="caution">
    <text evidence="1">The sequence shown here is derived from an EMBL/GenBank/DDBJ whole genome shotgun (WGS) entry which is preliminary data.</text>
</comment>
<reference evidence="1 2" key="1">
    <citation type="submission" date="2013-09" db="EMBL/GenBank/DDBJ databases">
        <title>Corchorus capsularis genome sequencing.</title>
        <authorList>
            <person name="Alam M."/>
            <person name="Haque M.S."/>
            <person name="Islam M.S."/>
            <person name="Emdad E.M."/>
            <person name="Islam M.M."/>
            <person name="Ahmed B."/>
            <person name="Halim A."/>
            <person name="Hossen Q.M.M."/>
            <person name="Hossain M.Z."/>
            <person name="Ahmed R."/>
            <person name="Khan M.M."/>
            <person name="Islam R."/>
            <person name="Rashid M.M."/>
            <person name="Khan S.A."/>
            <person name="Rahman M.S."/>
            <person name="Alam M."/>
        </authorList>
    </citation>
    <scope>NUCLEOTIDE SEQUENCE [LARGE SCALE GENOMIC DNA]</scope>
    <source>
        <strain evidence="2">cv. CVL-1</strain>
        <tissue evidence="1">Whole seedling</tissue>
    </source>
</reference>
<proteinExistence type="predicted"/>
<name>A0A1R3J5K6_COCAP</name>
<keyword evidence="2" id="KW-1185">Reference proteome</keyword>
<dbReference type="OrthoDB" id="10552429at2759"/>
<protein>
    <submittedName>
        <fullName evidence="1">Aldehyde oxidase 2-like protein</fullName>
    </submittedName>
</protein>
<evidence type="ECO:0000313" key="1">
    <source>
        <dbReference type="EMBL" id="OMO90094.1"/>
    </source>
</evidence>
<dbReference type="EMBL" id="AWWV01008509">
    <property type="protein sequence ID" value="OMO90094.1"/>
    <property type="molecule type" value="Genomic_DNA"/>
</dbReference>